<keyword evidence="2 4" id="KW-0238">DNA-binding</keyword>
<sequence length="209" mass="22100">MKGDTCRMTKEDVKSRHHHGDLKAALIKAGIDLLEEGGLSALSLRKCAARAGVSHAAPAHHFDGLAGLKQAIAEEGFRLFSSYLQSACDSGAQDPHGRVHSLCQGYLQFGLDHPGILAVIFGDQGLAGLVHGGGKEEADAYLTLRAVAAPFVAPGQDRLVVETQIWSLIHGFTLLYLAGEFGNPPPPIDDGPLTQVIALLDRLEPVAPS</sequence>
<dbReference type="Pfam" id="PF13305">
    <property type="entry name" value="TetR_C_33"/>
    <property type="match status" value="1"/>
</dbReference>
<dbReference type="EMBL" id="CP015124">
    <property type="protein sequence ID" value="ANP38360.1"/>
    <property type="molecule type" value="Genomic_DNA"/>
</dbReference>
<dbReference type="InterPro" id="IPR001647">
    <property type="entry name" value="HTH_TetR"/>
</dbReference>
<dbReference type="PATRIC" id="fig|60890.4.peg.3395"/>
<organism evidence="6 7">
    <name type="scientific">Phaeobacter gallaeciensis</name>
    <dbReference type="NCBI Taxonomy" id="60890"/>
    <lineage>
        <taxon>Bacteria</taxon>
        <taxon>Pseudomonadati</taxon>
        <taxon>Pseudomonadota</taxon>
        <taxon>Alphaproteobacteria</taxon>
        <taxon>Rhodobacterales</taxon>
        <taxon>Roseobacteraceae</taxon>
        <taxon>Phaeobacter</taxon>
    </lineage>
</organism>
<proteinExistence type="predicted"/>
<dbReference type="Proteomes" id="UP000092565">
    <property type="component" value="Chromosome"/>
</dbReference>
<dbReference type="Pfam" id="PF00440">
    <property type="entry name" value="TetR_N"/>
    <property type="match status" value="1"/>
</dbReference>
<dbReference type="InterPro" id="IPR009057">
    <property type="entry name" value="Homeodomain-like_sf"/>
</dbReference>
<evidence type="ECO:0000313" key="6">
    <source>
        <dbReference type="EMBL" id="ANP38360.1"/>
    </source>
</evidence>
<accession>A0A1B0ZWF1</accession>
<dbReference type="SUPFAM" id="SSF46689">
    <property type="entry name" value="Homeodomain-like"/>
    <property type="match status" value="1"/>
</dbReference>
<keyword evidence="3" id="KW-0804">Transcription</keyword>
<evidence type="ECO:0000256" key="3">
    <source>
        <dbReference type="ARBA" id="ARBA00023163"/>
    </source>
</evidence>
<dbReference type="InterPro" id="IPR036271">
    <property type="entry name" value="Tet_transcr_reg_TetR-rel_C_sf"/>
</dbReference>
<gene>
    <name evidence="6" type="ORF">JL2886_03484</name>
</gene>
<dbReference type="AlphaFoldDB" id="A0A1B0ZWF1"/>
<name>A0A1B0ZWF1_9RHOB</name>
<dbReference type="InterPro" id="IPR025996">
    <property type="entry name" value="MT1864/Rv1816-like_C"/>
</dbReference>
<protein>
    <submittedName>
        <fullName evidence="6">Transcriptional regulator</fullName>
    </submittedName>
</protein>
<feature type="domain" description="HTH tetR-type" evidence="5">
    <location>
        <begin position="20"/>
        <end position="80"/>
    </location>
</feature>
<dbReference type="Gene3D" id="1.10.357.10">
    <property type="entry name" value="Tetracycline Repressor, domain 2"/>
    <property type="match status" value="1"/>
</dbReference>
<evidence type="ECO:0000256" key="2">
    <source>
        <dbReference type="ARBA" id="ARBA00023125"/>
    </source>
</evidence>
<dbReference type="PROSITE" id="PS50977">
    <property type="entry name" value="HTH_TETR_2"/>
    <property type="match status" value="1"/>
</dbReference>
<dbReference type="GO" id="GO:0003677">
    <property type="term" value="F:DNA binding"/>
    <property type="evidence" value="ECO:0007669"/>
    <property type="project" value="UniProtKB-UniRule"/>
</dbReference>
<evidence type="ECO:0000256" key="4">
    <source>
        <dbReference type="PROSITE-ProRule" id="PRU00335"/>
    </source>
</evidence>
<evidence type="ECO:0000259" key="5">
    <source>
        <dbReference type="PROSITE" id="PS50977"/>
    </source>
</evidence>
<dbReference type="SUPFAM" id="SSF48498">
    <property type="entry name" value="Tetracyclin repressor-like, C-terminal domain"/>
    <property type="match status" value="1"/>
</dbReference>
<reference evidence="6 7" key="1">
    <citation type="submission" date="2016-04" db="EMBL/GenBank/DDBJ databases">
        <authorList>
            <person name="Evans L.H."/>
            <person name="Alamgir A."/>
            <person name="Owens N."/>
            <person name="Weber N.D."/>
            <person name="Virtaneva K."/>
            <person name="Barbian K."/>
            <person name="Babar A."/>
            <person name="Rosenke K."/>
        </authorList>
    </citation>
    <scope>NUCLEOTIDE SEQUENCE [LARGE SCALE GENOMIC DNA]</scope>
    <source>
        <strain evidence="6 7">JL2886</strain>
    </source>
</reference>
<evidence type="ECO:0000313" key="7">
    <source>
        <dbReference type="Proteomes" id="UP000092565"/>
    </source>
</evidence>
<feature type="DNA-binding region" description="H-T-H motif" evidence="4">
    <location>
        <begin position="43"/>
        <end position="62"/>
    </location>
</feature>
<evidence type="ECO:0000256" key="1">
    <source>
        <dbReference type="ARBA" id="ARBA00023015"/>
    </source>
</evidence>
<keyword evidence="1" id="KW-0805">Transcription regulation</keyword>
<keyword evidence="7" id="KW-1185">Reference proteome</keyword>